<protein>
    <submittedName>
        <fullName evidence="6">Transporter</fullName>
    </submittedName>
</protein>
<evidence type="ECO:0000256" key="1">
    <source>
        <dbReference type="ARBA" id="ARBA00004141"/>
    </source>
</evidence>
<dbReference type="AlphaFoldDB" id="A0ABD4TAE3"/>
<gene>
    <name evidence="6" type="ORF">DIC75_03740</name>
</gene>
<feature type="transmembrane region" description="Helical" evidence="5">
    <location>
        <begin position="138"/>
        <end position="158"/>
    </location>
</feature>
<keyword evidence="7" id="KW-1185">Reference proteome</keyword>
<dbReference type="Pfam" id="PF01758">
    <property type="entry name" value="SBF"/>
    <property type="match status" value="1"/>
</dbReference>
<evidence type="ECO:0000313" key="7">
    <source>
        <dbReference type="Proteomes" id="UP001523230"/>
    </source>
</evidence>
<sequence length="291" mass="30250">MVETVSFTVFLETIGVLATVVFVLSSMLAMGFSLTLREIVEPLKNLRLVILSLVANFVLVPLLALVLLLVFPLSEGLSIGLFILGAAAGAPFLPKLAQAAKGDIAFAVGLMVLLMVVTIAYVPVVLPLLLPGVAIDPWAIARSLILLMLIPLGTALFVRARYGEVATGLLPLMNQATSLSLLTLGVAFFVVYFTDLVGAIGTTAILVTIIFVTVSLAIGYVPGGPGGGVKRVLGVGTAQRNLSAALAIAALNFTDPDVMIMILVVAMVGLTLLMFIGEEMGKRAEAASGST</sequence>
<feature type="transmembrane region" description="Helical" evidence="5">
    <location>
        <begin position="258"/>
        <end position="276"/>
    </location>
</feature>
<dbReference type="RefSeq" id="WP_250986665.1">
    <property type="nucleotide sequence ID" value="NZ_QFDM01000001.1"/>
</dbReference>
<dbReference type="InterPro" id="IPR038770">
    <property type="entry name" value="Na+/solute_symporter_sf"/>
</dbReference>
<feature type="transmembrane region" description="Helical" evidence="5">
    <location>
        <begin position="199"/>
        <end position="220"/>
    </location>
</feature>
<comment type="subcellular location">
    <subcellularLocation>
        <location evidence="1">Membrane</location>
        <topology evidence="1">Multi-pass membrane protein</topology>
    </subcellularLocation>
</comment>
<organism evidence="6 7">
    <name type="scientific">Methanoculleus oceani</name>
    <dbReference type="NCBI Taxonomy" id="2184756"/>
    <lineage>
        <taxon>Archaea</taxon>
        <taxon>Methanobacteriati</taxon>
        <taxon>Methanobacteriota</taxon>
        <taxon>Stenosarchaea group</taxon>
        <taxon>Methanomicrobia</taxon>
        <taxon>Methanomicrobiales</taxon>
        <taxon>Methanomicrobiaceae</taxon>
        <taxon>Methanoculleus</taxon>
    </lineage>
</organism>
<dbReference type="InterPro" id="IPR004710">
    <property type="entry name" value="Bilac:Na_transpt"/>
</dbReference>
<feature type="transmembrane region" description="Helical" evidence="5">
    <location>
        <begin position="170"/>
        <end position="193"/>
    </location>
</feature>
<dbReference type="Proteomes" id="UP001523230">
    <property type="component" value="Unassembled WGS sequence"/>
</dbReference>
<evidence type="ECO:0000256" key="5">
    <source>
        <dbReference type="SAM" id="Phobius"/>
    </source>
</evidence>
<comment type="caution">
    <text evidence="6">The sequence shown here is derived from an EMBL/GenBank/DDBJ whole genome shotgun (WGS) entry which is preliminary data.</text>
</comment>
<feature type="transmembrane region" description="Helical" evidence="5">
    <location>
        <begin position="48"/>
        <end position="71"/>
    </location>
</feature>
<feature type="transmembrane region" description="Helical" evidence="5">
    <location>
        <begin position="104"/>
        <end position="126"/>
    </location>
</feature>
<dbReference type="PANTHER" id="PTHR10361:SF28">
    <property type="entry name" value="P3 PROTEIN-RELATED"/>
    <property type="match status" value="1"/>
</dbReference>
<dbReference type="EMBL" id="QFDM01000001">
    <property type="protein sequence ID" value="MCM2465431.1"/>
    <property type="molecule type" value="Genomic_DNA"/>
</dbReference>
<feature type="transmembrane region" description="Helical" evidence="5">
    <location>
        <begin position="77"/>
        <end position="97"/>
    </location>
</feature>
<dbReference type="GO" id="GO:0016020">
    <property type="term" value="C:membrane"/>
    <property type="evidence" value="ECO:0007669"/>
    <property type="project" value="UniProtKB-SubCell"/>
</dbReference>
<dbReference type="InterPro" id="IPR002657">
    <property type="entry name" value="BilAc:Na_symport/Acr3"/>
</dbReference>
<proteinExistence type="predicted"/>
<evidence type="ECO:0000313" key="6">
    <source>
        <dbReference type="EMBL" id="MCM2465431.1"/>
    </source>
</evidence>
<keyword evidence="2 5" id="KW-0812">Transmembrane</keyword>
<keyword evidence="3 5" id="KW-1133">Transmembrane helix</keyword>
<dbReference type="Gene3D" id="1.20.1530.20">
    <property type="match status" value="1"/>
</dbReference>
<name>A0ABD4TAE3_9EURY</name>
<accession>A0ABD4TAE3</accession>
<keyword evidence="4 5" id="KW-0472">Membrane</keyword>
<feature type="transmembrane region" description="Helical" evidence="5">
    <location>
        <begin position="14"/>
        <end position="36"/>
    </location>
</feature>
<evidence type="ECO:0000256" key="4">
    <source>
        <dbReference type="ARBA" id="ARBA00023136"/>
    </source>
</evidence>
<evidence type="ECO:0000256" key="2">
    <source>
        <dbReference type="ARBA" id="ARBA00022692"/>
    </source>
</evidence>
<reference evidence="6 7" key="1">
    <citation type="submission" date="2018-05" db="EMBL/GenBank/DDBJ databases">
        <title>Isolation and characterization of genus Methanoculleus species and their viruses from deep sea marine sediment offshore southwestern Taiwan.</title>
        <authorList>
            <person name="Wei W.-H."/>
            <person name="Chen W.-C."/>
            <person name="Lai M.-C."/>
            <person name="Chen S.-C."/>
        </authorList>
    </citation>
    <scope>NUCLEOTIDE SEQUENCE [LARGE SCALE GENOMIC DNA]</scope>
    <source>
        <strain evidence="6 7">CWC-02</strain>
    </source>
</reference>
<evidence type="ECO:0000256" key="3">
    <source>
        <dbReference type="ARBA" id="ARBA00022989"/>
    </source>
</evidence>
<dbReference type="PANTHER" id="PTHR10361">
    <property type="entry name" value="SODIUM-BILE ACID COTRANSPORTER"/>
    <property type="match status" value="1"/>
</dbReference>